<dbReference type="InterPro" id="IPR050498">
    <property type="entry name" value="Ycf3"/>
</dbReference>
<dbReference type="PANTHER" id="PTHR44858:SF1">
    <property type="entry name" value="UDP-N-ACETYLGLUCOSAMINE--PEPTIDE N-ACETYLGLUCOSAMINYLTRANSFERASE SPINDLY-RELATED"/>
    <property type="match status" value="1"/>
</dbReference>
<dbReference type="InterPro" id="IPR019734">
    <property type="entry name" value="TPR_rpt"/>
</dbReference>
<accession>A0AAW3JSM9</accession>
<dbReference type="Pfam" id="PF13181">
    <property type="entry name" value="TPR_8"/>
    <property type="match status" value="3"/>
</dbReference>
<dbReference type="SUPFAM" id="SSF48452">
    <property type="entry name" value="TPR-like"/>
    <property type="match status" value="1"/>
</dbReference>
<feature type="repeat" description="TPR" evidence="3">
    <location>
        <begin position="173"/>
        <end position="206"/>
    </location>
</feature>
<gene>
    <name evidence="4" type="ORF">APZ18_08035</name>
</gene>
<evidence type="ECO:0000256" key="3">
    <source>
        <dbReference type="PROSITE-ProRule" id="PRU00339"/>
    </source>
</evidence>
<dbReference type="Proteomes" id="UP000050833">
    <property type="component" value="Unassembled WGS sequence"/>
</dbReference>
<dbReference type="EMBL" id="LLKB01000005">
    <property type="protein sequence ID" value="KQC84674.1"/>
    <property type="molecule type" value="Genomic_DNA"/>
</dbReference>
<dbReference type="PANTHER" id="PTHR44858">
    <property type="entry name" value="TETRATRICOPEPTIDE REPEAT PROTEIN 6"/>
    <property type="match status" value="1"/>
</dbReference>
<evidence type="ECO:0008006" key="6">
    <source>
        <dbReference type="Google" id="ProtNLM"/>
    </source>
</evidence>
<protein>
    <recommendedName>
        <fullName evidence="6">Tetratricopeptide repeat protein</fullName>
    </recommendedName>
</protein>
<dbReference type="PROSITE" id="PS50005">
    <property type="entry name" value="TPR"/>
    <property type="match status" value="5"/>
</dbReference>
<keyword evidence="1" id="KW-0677">Repeat</keyword>
<feature type="repeat" description="TPR" evidence="3">
    <location>
        <begin position="62"/>
        <end position="95"/>
    </location>
</feature>
<proteinExistence type="predicted"/>
<evidence type="ECO:0000313" key="5">
    <source>
        <dbReference type="Proteomes" id="UP000050833"/>
    </source>
</evidence>
<sequence>MHRKHGIILKAVITVCSAAFLVTGCGKADSLYDKGMDYINDKDYKQALECFDDAIAVNNEKAEYYIASGMAYNYLGKYQDAIKRFSKAFQSSENSISNTNNKQLYYGEAISYYGINDYDKVIDDCKKALDIKQVDNLNNKINCLMASAYQTKGDVKKAKEIYDSVIKSNNKYAKAYIMRAGLYRDTKDYDNAQKDLTKAIDLEEKNVDAYFELYNVYKLKKDNDSATGILNKVIDMVASDESMYIPAGKAYYYQGKYDDAMEMFNSAEKNGEADAIYYKGVVYAKKGDNKSALKQYKKYADKESALAKATKKSDVYDKIAKCYMLEEDYDNALLYVRKGLKADDQTAGVKLLKKQVILYEKTGNYKDALKCAREYVKTYPDDKEMKKEVRFIKTRI</sequence>
<dbReference type="Gene3D" id="1.25.40.10">
    <property type="entry name" value="Tetratricopeptide repeat domain"/>
    <property type="match status" value="3"/>
</dbReference>
<dbReference type="SMART" id="SM00028">
    <property type="entry name" value="TPR"/>
    <property type="match status" value="9"/>
</dbReference>
<keyword evidence="2 3" id="KW-0802">TPR repeat</keyword>
<feature type="repeat" description="TPR" evidence="3">
    <location>
        <begin position="28"/>
        <end position="61"/>
    </location>
</feature>
<reference evidence="4 5" key="1">
    <citation type="submission" date="2015-10" db="EMBL/GenBank/DDBJ databases">
        <title>Butyribacter intestini gen. nov., sp. nov., a butyric acid-producing bacterium of the family Lachnospiraceae isolated from the human faeces.</title>
        <authorList>
            <person name="Zou Y."/>
            <person name="Xue W."/>
            <person name="Luo G."/>
            <person name="Lv M."/>
        </authorList>
    </citation>
    <scope>NUCLEOTIDE SEQUENCE [LARGE SCALE GENOMIC DNA]</scope>
    <source>
        <strain evidence="4 5">TF01-11</strain>
    </source>
</reference>
<dbReference type="AlphaFoldDB" id="A0AAW3JSM9"/>
<keyword evidence="5" id="KW-1185">Reference proteome</keyword>
<evidence type="ECO:0000256" key="1">
    <source>
        <dbReference type="ARBA" id="ARBA00022737"/>
    </source>
</evidence>
<name>A0AAW3JSM9_9FIRM</name>
<dbReference type="Pfam" id="PF13174">
    <property type="entry name" value="TPR_6"/>
    <property type="match status" value="1"/>
</dbReference>
<dbReference type="PROSITE" id="PS51257">
    <property type="entry name" value="PROKAR_LIPOPROTEIN"/>
    <property type="match status" value="1"/>
</dbReference>
<comment type="caution">
    <text evidence="4">The sequence shown here is derived from an EMBL/GenBank/DDBJ whole genome shotgun (WGS) entry which is preliminary data.</text>
</comment>
<organism evidence="4 5">
    <name type="scientific">Butyribacter intestini</name>
    <dbReference type="NCBI Taxonomy" id="1703332"/>
    <lineage>
        <taxon>Bacteria</taxon>
        <taxon>Bacillati</taxon>
        <taxon>Bacillota</taxon>
        <taxon>Clostridia</taxon>
        <taxon>Lachnospirales</taxon>
        <taxon>Lachnospiraceae</taxon>
        <taxon>Butyribacter</taxon>
    </lineage>
</organism>
<evidence type="ECO:0000256" key="2">
    <source>
        <dbReference type="ARBA" id="ARBA00022803"/>
    </source>
</evidence>
<dbReference type="RefSeq" id="WP_055943622.1">
    <property type="nucleotide sequence ID" value="NZ_JAQDCV010000002.1"/>
</dbReference>
<feature type="repeat" description="TPR" evidence="3">
    <location>
        <begin position="313"/>
        <end position="346"/>
    </location>
</feature>
<evidence type="ECO:0000313" key="4">
    <source>
        <dbReference type="EMBL" id="KQC84674.1"/>
    </source>
</evidence>
<feature type="repeat" description="TPR" evidence="3">
    <location>
        <begin position="241"/>
        <end position="274"/>
    </location>
</feature>
<dbReference type="InterPro" id="IPR011990">
    <property type="entry name" value="TPR-like_helical_dom_sf"/>
</dbReference>
<dbReference type="Pfam" id="PF13432">
    <property type="entry name" value="TPR_16"/>
    <property type="match status" value="2"/>
</dbReference>